<dbReference type="InterPro" id="IPR012341">
    <property type="entry name" value="6hp_glycosidase-like_sf"/>
</dbReference>
<comment type="caution">
    <text evidence="8">The sequence shown here is derived from an EMBL/GenBank/DDBJ whole genome shotgun (WGS) entry which is preliminary data.</text>
</comment>
<keyword evidence="6" id="KW-0624">Polysaccharide degradation</keyword>
<dbReference type="GO" id="GO:1990904">
    <property type="term" value="C:ribonucleoprotein complex"/>
    <property type="evidence" value="ECO:0007669"/>
    <property type="project" value="TreeGrafter"/>
</dbReference>
<organism evidence="8">
    <name type="scientific">Tanacetum cinerariifolium</name>
    <name type="common">Dalmatian daisy</name>
    <name type="synonym">Chrysanthemum cinerariifolium</name>
    <dbReference type="NCBI Taxonomy" id="118510"/>
    <lineage>
        <taxon>Eukaryota</taxon>
        <taxon>Viridiplantae</taxon>
        <taxon>Streptophyta</taxon>
        <taxon>Embryophyta</taxon>
        <taxon>Tracheophyta</taxon>
        <taxon>Spermatophyta</taxon>
        <taxon>Magnoliopsida</taxon>
        <taxon>eudicotyledons</taxon>
        <taxon>Gunneridae</taxon>
        <taxon>Pentapetalae</taxon>
        <taxon>asterids</taxon>
        <taxon>campanulids</taxon>
        <taxon>Asterales</taxon>
        <taxon>Asteraceae</taxon>
        <taxon>Asteroideae</taxon>
        <taxon>Anthemideae</taxon>
        <taxon>Anthemidinae</taxon>
        <taxon>Tanacetum</taxon>
    </lineage>
</organism>
<dbReference type="GO" id="GO:0003746">
    <property type="term" value="F:translation elongation factor activity"/>
    <property type="evidence" value="ECO:0007669"/>
    <property type="project" value="UniProtKB-KW"/>
</dbReference>
<protein>
    <recommendedName>
        <fullName evidence="3">cellulase</fullName>
        <ecNumber evidence="3">3.2.1.4</ecNumber>
    </recommendedName>
</protein>
<dbReference type="EC" id="3.2.1.4" evidence="3"/>
<dbReference type="Pfam" id="PF00759">
    <property type="entry name" value="Glyco_hydro_9"/>
    <property type="match status" value="1"/>
</dbReference>
<evidence type="ECO:0000256" key="2">
    <source>
        <dbReference type="ARBA" id="ARBA00007072"/>
    </source>
</evidence>
<keyword evidence="5" id="KW-0119">Carbohydrate metabolism</keyword>
<dbReference type="GO" id="GO:0005829">
    <property type="term" value="C:cytosol"/>
    <property type="evidence" value="ECO:0007669"/>
    <property type="project" value="TreeGrafter"/>
</dbReference>
<evidence type="ECO:0000256" key="5">
    <source>
        <dbReference type="ARBA" id="ARBA00023277"/>
    </source>
</evidence>
<keyword evidence="8" id="KW-0648">Protein biosynthesis</keyword>
<accession>A0A6L2KLH7</accession>
<keyword evidence="4" id="KW-0136">Cellulose degradation</keyword>
<keyword evidence="8" id="KW-0251">Elongation factor</keyword>
<evidence type="ECO:0000256" key="6">
    <source>
        <dbReference type="ARBA" id="ARBA00023326"/>
    </source>
</evidence>
<evidence type="ECO:0000259" key="7">
    <source>
        <dbReference type="Pfam" id="PF00759"/>
    </source>
</evidence>
<dbReference type="InterPro" id="IPR009000">
    <property type="entry name" value="Transl_B-barrel_sf"/>
</dbReference>
<dbReference type="GO" id="GO:0030245">
    <property type="term" value="P:cellulose catabolic process"/>
    <property type="evidence" value="ECO:0007669"/>
    <property type="project" value="UniProtKB-KW"/>
</dbReference>
<dbReference type="AlphaFoldDB" id="A0A6L2KLH7"/>
<evidence type="ECO:0000256" key="3">
    <source>
        <dbReference type="ARBA" id="ARBA00012601"/>
    </source>
</evidence>
<evidence type="ECO:0000256" key="4">
    <source>
        <dbReference type="ARBA" id="ARBA00023001"/>
    </source>
</evidence>
<dbReference type="Gene3D" id="2.40.30.10">
    <property type="entry name" value="Translation factors"/>
    <property type="match status" value="1"/>
</dbReference>
<dbReference type="InterPro" id="IPR001701">
    <property type="entry name" value="Glyco_hydro_9"/>
</dbReference>
<dbReference type="GO" id="GO:0008810">
    <property type="term" value="F:cellulase activity"/>
    <property type="evidence" value="ECO:0007669"/>
    <property type="project" value="UniProtKB-EC"/>
</dbReference>
<dbReference type="SUPFAM" id="SSF50447">
    <property type="entry name" value="Translation proteins"/>
    <property type="match status" value="1"/>
</dbReference>
<dbReference type="Gene3D" id="1.50.10.10">
    <property type="match status" value="2"/>
</dbReference>
<evidence type="ECO:0000256" key="1">
    <source>
        <dbReference type="ARBA" id="ARBA00000966"/>
    </source>
</evidence>
<comment type="catalytic activity">
    <reaction evidence="1">
        <text>Endohydrolysis of (1-&gt;4)-beta-D-glucosidic linkages in cellulose, lichenin and cereal beta-D-glucans.</text>
        <dbReference type="EC" id="3.2.1.4"/>
    </reaction>
</comment>
<name>A0A6L2KLH7_TANCI</name>
<reference evidence="8" key="1">
    <citation type="journal article" date="2019" name="Sci. Rep.">
        <title>Draft genome of Tanacetum cinerariifolium, the natural source of mosquito coil.</title>
        <authorList>
            <person name="Yamashiro T."/>
            <person name="Shiraishi A."/>
            <person name="Satake H."/>
            <person name="Nakayama K."/>
        </authorList>
    </citation>
    <scope>NUCLEOTIDE SEQUENCE</scope>
</reference>
<feature type="domain" description="Glycoside hydrolase family 9" evidence="7">
    <location>
        <begin position="1"/>
        <end position="65"/>
    </location>
</feature>
<sequence>MYDAGDHMKSGSPMAYISMVLSWAILEYGDQINVADQLESAKDSLKWITYYMVNAHPEPNVLYIQSDLKYSSLLLKHAKELFTFADQHRGSYTKNITEVQIYYNSIGYELLDNPLLIEVALLGSVGMTSSSRLRCFGCCGNRYRLSLAKLLVLLLGLVNGSYGNLQTKMVGGNIRCTQRLLQAGSSNTSLSSFLWKLLTSENLQQPLSAIEMPLVNVLADMELSKIGVDMDGCIQSHYVLVKNLVPEGYQGKNHPSTDKHCLEMLRPEDTRLTRMALMKCVMQTWLHAANALLEMMILHLPSPCTAQKYHVENLYEGPSDDVYANAIRKCDPNGPLMFYVSKMIPISNESGHFFAFGRVWFNFWLAGQIFALGGRKIST</sequence>
<dbReference type="EMBL" id="BKCJ010002689">
    <property type="protein sequence ID" value="GEU50271.1"/>
    <property type="molecule type" value="Genomic_DNA"/>
</dbReference>
<dbReference type="PANTHER" id="PTHR42908:SF21">
    <property type="entry name" value="TRANSLATION ELONGATION FACTOR EFG_EF2 DOMAIN-CONTAINING PROTEIN"/>
    <property type="match status" value="1"/>
</dbReference>
<evidence type="ECO:0000313" key="8">
    <source>
        <dbReference type="EMBL" id="GEU50271.1"/>
    </source>
</evidence>
<dbReference type="SUPFAM" id="SSF48208">
    <property type="entry name" value="Six-hairpin glycosidases"/>
    <property type="match status" value="1"/>
</dbReference>
<dbReference type="GO" id="GO:0043022">
    <property type="term" value="F:ribosome binding"/>
    <property type="evidence" value="ECO:0007669"/>
    <property type="project" value="TreeGrafter"/>
</dbReference>
<gene>
    <name evidence="8" type="ORF">Tci_022249</name>
</gene>
<comment type="similarity">
    <text evidence="2">Belongs to the glycosyl hydrolase 9 (cellulase E) family.</text>
</comment>
<dbReference type="InterPro" id="IPR008928">
    <property type="entry name" value="6-hairpin_glycosidase_sf"/>
</dbReference>
<dbReference type="PANTHER" id="PTHR42908">
    <property type="entry name" value="TRANSLATION ELONGATION FACTOR-RELATED"/>
    <property type="match status" value="1"/>
</dbReference>
<dbReference type="GO" id="GO:0003924">
    <property type="term" value="F:GTPase activity"/>
    <property type="evidence" value="ECO:0007669"/>
    <property type="project" value="TreeGrafter"/>
</dbReference>
<proteinExistence type="inferred from homology"/>